<gene>
    <name evidence="1" type="ORF">PXEA_LOCUS5921</name>
</gene>
<name>A0A448WI90_9PLAT</name>
<organism evidence="1 2">
    <name type="scientific">Protopolystoma xenopodis</name>
    <dbReference type="NCBI Taxonomy" id="117903"/>
    <lineage>
        <taxon>Eukaryota</taxon>
        <taxon>Metazoa</taxon>
        <taxon>Spiralia</taxon>
        <taxon>Lophotrochozoa</taxon>
        <taxon>Platyhelminthes</taxon>
        <taxon>Monogenea</taxon>
        <taxon>Polyopisthocotylea</taxon>
        <taxon>Polystomatidea</taxon>
        <taxon>Polystomatidae</taxon>
        <taxon>Protopolystoma</taxon>
    </lineage>
</organism>
<sequence>MRSSELNCSSCLQDPVCPKVVSTNPSSRKASDTQKNWRLVFRQSQTVHQTKVQISEQRIYFHLDHLYSYHNHLHRHTLSVGSGPHNPSLAGLCEGYMVIPVERNPCSTCLKVSSDGRFTNIFCSRLSDLQLVRLPRFDEVSYFRLDKRHVGMFADKPVSVCSTQIHSSLSLLLHQPLLLLLLLSLSLSLSFSPSLRLFLSCSLSLPVLLSLFSH</sequence>
<protein>
    <submittedName>
        <fullName evidence="1">Uncharacterized protein</fullName>
    </submittedName>
</protein>
<dbReference type="EMBL" id="CAAALY010014874">
    <property type="protein sequence ID" value="VEL12481.1"/>
    <property type="molecule type" value="Genomic_DNA"/>
</dbReference>
<evidence type="ECO:0000313" key="2">
    <source>
        <dbReference type="Proteomes" id="UP000784294"/>
    </source>
</evidence>
<accession>A0A448WI90</accession>
<reference evidence="1" key="1">
    <citation type="submission" date="2018-11" db="EMBL/GenBank/DDBJ databases">
        <authorList>
            <consortium name="Pathogen Informatics"/>
        </authorList>
    </citation>
    <scope>NUCLEOTIDE SEQUENCE</scope>
</reference>
<keyword evidence="2" id="KW-1185">Reference proteome</keyword>
<comment type="caution">
    <text evidence="1">The sequence shown here is derived from an EMBL/GenBank/DDBJ whole genome shotgun (WGS) entry which is preliminary data.</text>
</comment>
<dbReference type="AlphaFoldDB" id="A0A448WI90"/>
<proteinExistence type="predicted"/>
<dbReference type="Proteomes" id="UP000784294">
    <property type="component" value="Unassembled WGS sequence"/>
</dbReference>
<evidence type="ECO:0000313" key="1">
    <source>
        <dbReference type="EMBL" id="VEL12481.1"/>
    </source>
</evidence>